<feature type="region of interest" description="Disordered" evidence="6">
    <location>
        <begin position="366"/>
        <end position="387"/>
    </location>
</feature>
<dbReference type="InterPro" id="IPR011010">
    <property type="entry name" value="DNA_brk_join_enz"/>
</dbReference>
<dbReference type="GO" id="GO:0003677">
    <property type="term" value="F:DNA binding"/>
    <property type="evidence" value="ECO:0007669"/>
    <property type="project" value="UniProtKB-UniRule"/>
</dbReference>
<feature type="domain" description="Core-binding (CB)" evidence="8">
    <location>
        <begin position="79"/>
        <end position="159"/>
    </location>
</feature>
<evidence type="ECO:0000313" key="9">
    <source>
        <dbReference type="EMBL" id="NYI42053.1"/>
    </source>
</evidence>
<dbReference type="InterPro" id="IPR050808">
    <property type="entry name" value="Phage_Integrase"/>
</dbReference>
<dbReference type="Pfam" id="PF00589">
    <property type="entry name" value="Phage_integrase"/>
    <property type="match status" value="1"/>
</dbReference>
<keyword evidence="2" id="KW-0229">DNA integration</keyword>
<dbReference type="CDD" id="cd00397">
    <property type="entry name" value="DNA_BRE_C"/>
    <property type="match status" value="1"/>
</dbReference>
<dbReference type="EMBL" id="JACBZO010000001">
    <property type="protein sequence ID" value="NYI42053.1"/>
    <property type="molecule type" value="Genomic_DNA"/>
</dbReference>
<dbReference type="InterPro" id="IPR013762">
    <property type="entry name" value="Integrase-like_cat_sf"/>
</dbReference>
<evidence type="ECO:0000256" key="6">
    <source>
        <dbReference type="SAM" id="MobiDB-lite"/>
    </source>
</evidence>
<keyword evidence="10" id="KW-1185">Reference proteome</keyword>
<dbReference type="Proteomes" id="UP000547973">
    <property type="component" value="Unassembled WGS sequence"/>
</dbReference>
<dbReference type="GO" id="GO:0006310">
    <property type="term" value="P:DNA recombination"/>
    <property type="evidence" value="ECO:0007669"/>
    <property type="project" value="UniProtKB-KW"/>
</dbReference>
<dbReference type="PROSITE" id="PS51898">
    <property type="entry name" value="TYR_RECOMBINASE"/>
    <property type="match status" value="1"/>
</dbReference>
<dbReference type="SUPFAM" id="SSF56349">
    <property type="entry name" value="DNA breaking-rejoining enzymes"/>
    <property type="match status" value="1"/>
</dbReference>
<comment type="similarity">
    <text evidence="1">Belongs to the 'phage' integrase family.</text>
</comment>
<dbReference type="AlphaFoldDB" id="A0A7Y9ZD67"/>
<evidence type="ECO:0000256" key="1">
    <source>
        <dbReference type="ARBA" id="ARBA00008857"/>
    </source>
</evidence>
<sequence length="387" mass="42489">MAKPKSLPQGISLSAEGKFRVRIYWHDKQHSIGNFWTLGDAKAAMSIARSEMARGIFIPPTELRRERASQDVMERIEATTVAEWGPEWLGRLEDAGRTPATIRSYRSTMHAHIMPAIGQLRLIDVTSADIDAMLAKLKASPGAWTNVARVTRSLFLAAVSAGAGGITASPFAAHVESTRKRRDRGLPGSDLAIPAEVEAMADAMPEGLRVAVMLGAWCAMRQGEVLGLQRRDFRHLDDADSATVVIERQWNAKATPPTYTPPKAGSARELSIPATLVPMICEHLERFTPPAADAPVLPRHGRPHLPISQSAFDLAWRRARETVRPGFRFHSLRHTGLTEYARTGATLAELKERGGHSSAEVALRYQHSSLDRDRANTAKMQIPTPGK</sequence>
<organism evidence="9 10">
    <name type="scientific">Demequina lutea</name>
    <dbReference type="NCBI Taxonomy" id="431489"/>
    <lineage>
        <taxon>Bacteria</taxon>
        <taxon>Bacillati</taxon>
        <taxon>Actinomycetota</taxon>
        <taxon>Actinomycetes</taxon>
        <taxon>Micrococcales</taxon>
        <taxon>Demequinaceae</taxon>
        <taxon>Demequina</taxon>
    </lineage>
</organism>
<dbReference type="PANTHER" id="PTHR30629:SF2">
    <property type="entry name" value="PROPHAGE INTEGRASE INTS-RELATED"/>
    <property type="match status" value="1"/>
</dbReference>
<comment type="caution">
    <text evidence="9">The sequence shown here is derived from an EMBL/GenBank/DDBJ whole genome shotgun (WGS) entry which is preliminary data.</text>
</comment>
<evidence type="ECO:0000313" key="10">
    <source>
        <dbReference type="Proteomes" id="UP000547973"/>
    </source>
</evidence>
<keyword evidence="4" id="KW-0233">DNA recombination</keyword>
<dbReference type="PROSITE" id="PS51900">
    <property type="entry name" value="CB"/>
    <property type="match status" value="1"/>
</dbReference>
<dbReference type="GO" id="GO:0015074">
    <property type="term" value="P:DNA integration"/>
    <property type="evidence" value="ECO:0007669"/>
    <property type="project" value="UniProtKB-KW"/>
</dbReference>
<evidence type="ECO:0000259" key="7">
    <source>
        <dbReference type="PROSITE" id="PS51898"/>
    </source>
</evidence>
<name>A0A7Y9ZD67_9MICO</name>
<dbReference type="PANTHER" id="PTHR30629">
    <property type="entry name" value="PROPHAGE INTEGRASE"/>
    <property type="match status" value="1"/>
</dbReference>
<evidence type="ECO:0000259" key="8">
    <source>
        <dbReference type="PROSITE" id="PS51900"/>
    </source>
</evidence>
<dbReference type="Gene3D" id="1.10.443.10">
    <property type="entry name" value="Intergrase catalytic core"/>
    <property type="match status" value="1"/>
</dbReference>
<dbReference type="InterPro" id="IPR044068">
    <property type="entry name" value="CB"/>
</dbReference>
<proteinExistence type="inferred from homology"/>
<dbReference type="InterPro" id="IPR002104">
    <property type="entry name" value="Integrase_catalytic"/>
</dbReference>
<accession>A0A7Y9ZD67</accession>
<dbReference type="OrthoDB" id="148546at2"/>
<evidence type="ECO:0000256" key="2">
    <source>
        <dbReference type="ARBA" id="ARBA00022908"/>
    </source>
</evidence>
<evidence type="ECO:0000256" key="4">
    <source>
        <dbReference type="ARBA" id="ARBA00023172"/>
    </source>
</evidence>
<feature type="domain" description="Tyr recombinase" evidence="7">
    <location>
        <begin position="181"/>
        <end position="378"/>
    </location>
</feature>
<dbReference type="Gene3D" id="1.10.150.130">
    <property type="match status" value="1"/>
</dbReference>
<protein>
    <submittedName>
        <fullName evidence="9">Integrase</fullName>
    </submittedName>
</protein>
<dbReference type="InterPro" id="IPR010998">
    <property type="entry name" value="Integrase_recombinase_N"/>
</dbReference>
<keyword evidence="3 5" id="KW-0238">DNA-binding</keyword>
<reference evidence="9 10" key="1">
    <citation type="submission" date="2020-07" db="EMBL/GenBank/DDBJ databases">
        <title>Sequencing the genomes of 1000 actinobacteria strains.</title>
        <authorList>
            <person name="Klenk H.-P."/>
        </authorList>
    </citation>
    <scope>NUCLEOTIDE SEQUENCE [LARGE SCALE GENOMIC DNA]</scope>
    <source>
        <strain evidence="9 10">DSM 19970</strain>
    </source>
</reference>
<gene>
    <name evidence="9" type="ORF">BKA03_002172</name>
</gene>
<dbReference type="RefSeq" id="WP_062076188.1">
    <property type="nucleotide sequence ID" value="NZ_BBRC01000019.1"/>
</dbReference>
<evidence type="ECO:0000256" key="5">
    <source>
        <dbReference type="PROSITE-ProRule" id="PRU01248"/>
    </source>
</evidence>
<evidence type="ECO:0000256" key="3">
    <source>
        <dbReference type="ARBA" id="ARBA00023125"/>
    </source>
</evidence>